<evidence type="ECO:0000313" key="3">
    <source>
        <dbReference type="Proteomes" id="UP000077755"/>
    </source>
</evidence>
<reference evidence="2" key="2">
    <citation type="submission" date="2022-03" db="EMBL/GenBank/DDBJ databases">
        <title>Draft title - Genomic analysis of global carrot germplasm unveils the trajectory of domestication and the origin of high carotenoid orange carrot.</title>
        <authorList>
            <person name="Iorizzo M."/>
            <person name="Ellison S."/>
            <person name="Senalik D."/>
            <person name="Macko-Podgorni A."/>
            <person name="Grzebelus D."/>
            <person name="Bostan H."/>
            <person name="Rolling W."/>
            <person name="Curaba J."/>
            <person name="Simon P."/>
        </authorList>
    </citation>
    <scope>NUCLEOTIDE SEQUENCE</scope>
    <source>
        <tissue evidence="2">Leaf</tissue>
    </source>
</reference>
<evidence type="ECO:0000313" key="2">
    <source>
        <dbReference type="EMBL" id="WOG93850.1"/>
    </source>
</evidence>
<sequence>MGILSNKISKEELKAGDHIYSWRRAYIYAHHGIYIGDGKVIHFTRGAGQEIGTGTFLDTIFSSSSPDSSSTPCPICGNQASANGVILSCIDCFLSGGELHIFIYNVLPLVFLAQARGGTCTLAKSDPPEDVLHRAEYLLENGFGFYNLFRNNCEDFAIYCKTGLLLFTSVNVGRGGQTASFLAATTAVASSPLRFLTTSFSGLTAVGFGSYCISRLVSDIGVRRDVIKIPVERLLSHSRSDEDEGSSPAHMANQD</sequence>
<dbReference type="PROSITE" id="PS51934">
    <property type="entry name" value="LRAT"/>
    <property type="match status" value="1"/>
</dbReference>
<reference evidence="2" key="1">
    <citation type="journal article" date="2016" name="Nat. Genet.">
        <title>A high-quality carrot genome assembly provides new insights into carotenoid accumulation and asterid genome evolution.</title>
        <authorList>
            <person name="Iorizzo M."/>
            <person name="Ellison S."/>
            <person name="Senalik D."/>
            <person name="Zeng P."/>
            <person name="Satapoomin P."/>
            <person name="Huang J."/>
            <person name="Bowman M."/>
            <person name="Iovene M."/>
            <person name="Sanseverino W."/>
            <person name="Cavagnaro P."/>
            <person name="Yildiz M."/>
            <person name="Macko-Podgorni A."/>
            <person name="Moranska E."/>
            <person name="Grzebelus E."/>
            <person name="Grzebelus D."/>
            <person name="Ashrafi H."/>
            <person name="Zheng Z."/>
            <person name="Cheng S."/>
            <person name="Spooner D."/>
            <person name="Van Deynze A."/>
            <person name="Simon P."/>
        </authorList>
    </citation>
    <scope>NUCLEOTIDE SEQUENCE</scope>
    <source>
        <tissue evidence="2">Leaf</tissue>
    </source>
</reference>
<feature type="domain" description="LRAT" evidence="1">
    <location>
        <begin position="20"/>
        <end position="169"/>
    </location>
</feature>
<dbReference type="AlphaFoldDB" id="A0AAF0WTJ2"/>
<organism evidence="2 3">
    <name type="scientific">Daucus carota subsp. sativus</name>
    <name type="common">Carrot</name>
    <dbReference type="NCBI Taxonomy" id="79200"/>
    <lineage>
        <taxon>Eukaryota</taxon>
        <taxon>Viridiplantae</taxon>
        <taxon>Streptophyta</taxon>
        <taxon>Embryophyta</taxon>
        <taxon>Tracheophyta</taxon>
        <taxon>Spermatophyta</taxon>
        <taxon>Magnoliopsida</taxon>
        <taxon>eudicotyledons</taxon>
        <taxon>Gunneridae</taxon>
        <taxon>Pentapetalae</taxon>
        <taxon>asterids</taxon>
        <taxon>campanulids</taxon>
        <taxon>Apiales</taxon>
        <taxon>Apiaceae</taxon>
        <taxon>Apioideae</taxon>
        <taxon>Scandiceae</taxon>
        <taxon>Daucinae</taxon>
        <taxon>Daucus</taxon>
        <taxon>Daucus sect. Daucus</taxon>
    </lineage>
</organism>
<dbReference type="PANTHER" id="PTHR46137">
    <property type="entry name" value="OS05G0310600 PROTEIN"/>
    <property type="match status" value="1"/>
</dbReference>
<evidence type="ECO:0000259" key="1">
    <source>
        <dbReference type="PROSITE" id="PS51934"/>
    </source>
</evidence>
<accession>A0AAF0WTJ2</accession>
<keyword evidence="3" id="KW-1185">Reference proteome</keyword>
<gene>
    <name evidence="2" type="ORF">DCAR_0313137</name>
</gene>
<dbReference type="PANTHER" id="PTHR46137:SF3">
    <property type="entry name" value="OS05G0310600 PROTEIN"/>
    <property type="match status" value="1"/>
</dbReference>
<dbReference type="Proteomes" id="UP000077755">
    <property type="component" value="Chromosome 3"/>
</dbReference>
<dbReference type="Pfam" id="PF04970">
    <property type="entry name" value="LRAT"/>
    <property type="match status" value="1"/>
</dbReference>
<protein>
    <recommendedName>
        <fullName evidence="1">LRAT domain-containing protein</fullName>
    </recommendedName>
</protein>
<name>A0AAF0WTJ2_DAUCS</name>
<dbReference type="InterPro" id="IPR007053">
    <property type="entry name" value="LRAT_dom"/>
</dbReference>
<dbReference type="EMBL" id="CP093345">
    <property type="protein sequence ID" value="WOG93850.1"/>
    <property type="molecule type" value="Genomic_DNA"/>
</dbReference>
<proteinExistence type="predicted"/>
<dbReference type="Gene3D" id="3.90.1720.10">
    <property type="entry name" value="endopeptidase domain like (from Nostoc punctiforme)"/>
    <property type="match status" value="1"/>
</dbReference>
<dbReference type="KEGG" id="dcr:108211351"/>